<dbReference type="InParanoid" id="A0A409YHU1"/>
<feature type="compositionally biased region" description="Low complexity" evidence="12">
    <location>
        <begin position="254"/>
        <end position="263"/>
    </location>
</feature>
<evidence type="ECO:0000256" key="1">
    <source>
        <dbReference type="ARBA" id="ARBA00004434"/>
    </source>
</evidence>
<proteinExistence type="inferred from homology"/>
<dbReference type="Pfam" id="PF09731">
    <property type="entry name" value="Mitofilin"/>
    <property type="match status" value="1"/>
</dbReference>
<comment type="subcellular location">
    <subcellularLocation>
        <location evidence="1 11">Mitochondrion inner membrane</location>
        <topology evidence="1 11">Single-pass membrane protein</topology>
    </subcellularLocation>
</comment>
<dbReference type="OrthoDB" id="10261039at2759"/>
<evidence type="ECO:0000313" key="14">
    <source>
        <dbReference type="Proteomes" id="UP000284842"/>
    </source>
</evidence>
<dbReference type="GO" id="GO:0042407">
    <property type="term" value="P:cristae formation"/>
    <property type="evidence" value="ECO:0007669"/>
    <property type="project" value="TreeGrafter"/>
</dbReference>
<reference evidence="13 14" key="1">
    <citation type="journal article" date="2018" name="Evol. Lett.">
        <title>Horizontal gene cluster transfer increased hallucinogenic mushroom diversity.</title>
        <authorList>
            <person name="Reynolds H.T."/>
            <person name="Vijayakumar V."/>
            <person name="Gluck-Thaler E."/>
            <person name="Korotkin H.B."/>
            <person name="Matheny P.B."/>
            <person name="Slot J.C."/>
        </authorList>
    </citation>
    <scope>NUCLEOTIDE SEQUENCE [LARGE SCALE GENOMIC DNA]</scope>
    <source>
        <strain evidence="13 14">2629</strain>
    </source>
</reference>
<dbReference type="EMBL" id="NHTK01001158">
    <property type="protein sequence ID" value="PPR02593.1"/>
    <property type="molecule type" value="Genomic_DNA"/>
</dbReference>
<comment type="caution">
    <text evidence="13">The sequence shown here is derived from an EMBL/GenBank/DDBJ whole genome shotgun (WGS) entry which is preliminary data.</text>
</comment>
<evidence type="ECO:0000256" key="12">
    <source>
        <dbReference type="SAM" id="MobiDB-lite"/>
    </source>
</evidence>
<evidence type="ECO:0000256" key="11">
    <source>
        <dbReference type="RuleBase" id="RU363000"/>
    </source>
</evidence>
<evidence type="ECO:0000256" key="8">
    <source>
        <dbReference type="ARBA" id="ARBA00023128"/>
    </source>
</evidence>
<gene>
    <name evidence="13" type="ORF">CVT24_002164</name>
</gene>
<organism evidence="13 14">
    <name type="scientific">Panaeolus cyanescens</name>
    <dbReference type="NCBI Taxonomy" id="181874"/>
    <lineage>
        <taxon>Eukaryota</taxon>
        <taxon>Fungi</taxon>
        <taxon>Dikarya</taxon>
        <taxon>Basidiomycota</taxon>
        <taxon>Agaricomycotina</taxon>
        <taxon>Agaricomycetes</taxon>
        <taxon>Agaricomycetidae</taxon>
        <taxon>Agaricales</taxon>
        <taxon>Agaricineae</taxon>
        <taxon>Galeropsidaceae</taxon>
        <taxon>Panaeolus</taxon>
    </lineage>
</organism>
<keyword evidence="6 11" id="KW-1133">Transmembrane helix</keyword>
<dbReference type="InterPro" id="IPR019133">
    <property type="entry name" value="MIC60"/>
</dbReference>
<comment type="similarity">
    <text evidence="2 11">Belongs to the MICOS complex subunit Mic60 family.</text>
</comment>
<feature type="transmembrane region" description="Helical" evidence="11">
    <location>
        <begin position="44"/>
        <end position="64"/>
    </location>
</feature>
<evidence type="ECO:0000256" key="2">
    <source>
        <dbReference type="ARBA" id="ARBA00010877"/>
    </source>
</evidence>
<name>A0A409YHU1_9AGAR</name>
<keyword evidence="4 11" id="KW-0812">Transmembrane</keyword>
<keyword evidence="5 11" id="KW-0999">Mitochondrion inner membrane</keyword>
<evidence type="ECO:0000256" key="10">
    <source>
        <dbReference type="ARBA" id="ARBA00025571"/>
    </source>
</evidence>
<comment type="subunit">
    <text evidence="11">Component of the mitochondrial contact site and cristae organizing system (MICOS) complex.</text>
</comment>
<evidence type="ECO:0000256" key="3">
    <source>
        <dbReference type="ARBA" id="ARBA00018116"/>
    </source>
</evidence>
<dbReference type="PANTHER" id="PTHR15415:SF7">
    <property type="entry name" value="MICOS COMPLEX SUBUNIT MIC60"/>
    <property type="match status" value="1"/>
</dbReference>
<keyword evidence="7" id="KW-0175">Coiled coil</keyword>
<keyword evidence="14" id="KW-1185">Reference proteome</keyword>
<evidence type="ECO:0000256" key="9">
    <source>
        <dbReference type="ARBA" id="ARBA00023136"/>
    </source>
</evidence>
<comment type="function">
    <text evidence="10">Component of the MICOS complex, a large protein complex of the mitochondrial inner membrane that plays crucial roles in the maintenance of crista junctions, inner membrane architecture, and formation of contact sites to the outer membrane. Plays a role in keeping cristae membranes connected to the inner boundary membrane. Also promotes protein import via the mitochondrial intermembrane space assembly (MIA) pathway.</text>
</comment>
<evidence type="ECO:0000313" key="13">
    <source>
        <dbReference type="EMBL" id="PPR02593.1"/>
    </source>
</evidence>
<feature type="compositionally biased region" description="Pro residues" evidence="12">
    <location>
        <begin position="239"/>
        <end position="253"/>
    </location>
</feature>
<keyword evidence="8 11" id="KW-0496">Mitochondrion</keyword>
<evidence type="ECO:0000256" key="6">
    <source>
        <dbReference type="ARBA" id="ARBA00022989"/>
    </source>
</evidence>
<sequence length="648" mass="71926">MYRAIPVSRQVASTSSRPAARVVKRRVTTDATSKPKKKPIVRRFILTTAALTGTFYTGSAFVAYNNQTYYDFFSDKVPLGQSVLEYGEAHGWETLTVQDVVTAGTNVVVKTYNFAKDTINGIQNPEAVKVDQEKKKAPEPTYQAAPFKVLKKTTTTVQEEAKKADKKVEKAVEKAVEVASKAAEKAVYEYSELIQRAEAAISGKTFDKSTPAVVEVIVTEEPTNAEDSNVYSRPLPLGFEPPPGFARPSPPKPKSSTSETAAAAEEKVVELPLVAPAVSAASEPIITHLAGTIDNLASYLKSDPKAAEKAGDVLESAKSDLSALVDRIEAVRDSERTTLEAKLDEQTREYTLKLLELEMEAQDKLDQQEDGYRKLFEQERNNLISAYREKLNHELEVQTALINERLKEEVIAQGIELQRRWIREIKVRVEEERGGRLAKLDELSANLKRLERIALDNSAYLDENIRIHTLWTAIRAVDGVALLSNKRQPFRDELRKLRHVAAAREDPLASVVLDSLEESDVPDVGVEPFADLATWFVNEVAPKVSQVALVPDENAGVLSYLASRALSGLRFKRQGLVPGDDVLSVLARAEYYLNEKDLDSATRELNQLKGPAKMLLRDWLDCARKRLEVQQALETVQTQATLASLLVV</sequence>
<evidence type="ECO:0000256" key="5">
    <source>
        <dbReference type="ARBA" id="ARBA00022792"/>
    </source>
</evidence>
<dbReference type="FunCoup" id="A0A409YHU1">
    <property type="interactions" value="106"/>
</dbReference>
<feature type="region of interest" description="Disordered" evidence="12">
    <location>
        <begin position="238"/>
        <end position="263"/>
    </location>
</feature>
<dbReference type="STRING" id="181874.A0A409YHU1"/>
<protein>
    <recommendedName>
        <fullName evidence="3 11">MICOS complex subunit MIC60</fullName>
    </recommendedName>
    <alternativeName>
        <fullName evidence="11">Mitofilin</fullName>
    </alternativeName>
</protein>
<dbReference type="GO" id="GO:0061617">
    <property type="term" value="C:MICOS complex"/>
    <property type="evidence" value="ECO:0007669"/>
    <property type="project" value="TreeGrafter"/>
</dbReference>
<dbReference type="Proteomes" id="UP000284842">
    <property type="component" value="Unassembled WGS sequence"/>
</dbReference>
<keyword evidence="9 11" id="KW-0472">Membrane</keyword>
<evidence type="ECO:0000256" key="7">
    <source>
        <dbReference type="ARBA" id="ARBA00023054"/>
    </source>
</evidence>
<evidence type="ECO:0000256" key="4">
    <source>
        <dbReference type="ARBA" id="ARBA00022692"/>
    </source>
</evidence>
<accession>A0A409YHU1</accession>
<dbReference type="AlphaFoldDB" id="A0A409YHU1"/>
<dbReference type="PANTHER" id="PTHR15415">
    <property type="entry name" value="MITOFILIN"/>
    <property type="match status" value="1"/>
</dbReference>